<dbReference type="AlphaFoldDB" id="A0A288QPJ3"/>
<sequence length="106" mass="12094">MVNSSVFWWVLIGAGLINWLIRITPVLVAQWIKFPAGVIRFLHFVPLSMMSAILLQNLVSVTQQRLVVDWLGVMAVLPAVIIGYWRNSLTWTVFVGVLMMMLLRLL</sequence>
<keyword evidence="2" id="KW-1185">Reference proteome</keyword>
<dbReference type="Proteomes" id="UP000254912">
    <property type="component" value="Unassembled WGS sequence"/>
</dbReference>
<accession>A0A288QPJ3</accession>
<dbReference type="RefSeq" id="WP_070230747.1">
    <property type="nucleotide sequence ID" value="NZ_BJYO01000003.1"/>
</dbReference>
<dbReference type="KEGG" id="wso:WSWS_01597"/>
<evidence type="ECO:0000313" key="2">
    <source>
        <dbReference type="Proteomes" id="UP000254912"/>
    </source>
</evidence>
<dbReference type="InterPro" id="IPR008407">
    <property type="entry name" value="Brnchd-chn_aa_trnsp_AzlD"/>
</dbReference>
<dbReference type="GeneID" id="94546778"/>
<dbReference type="Pfam" id="PF05437">
    <property type="entry name" value="AzlD"/>
    <property type="match status" value="1"/>
</dbReference>
<evidence type="ECO:0000313" key="1">
    <source>
        <dbReference type="EMBL" id="RDL06703.1"/>
    </source>
</evidence>
<protein>
    <submittedName>
        <fullName evidence="1">Branched-subunit amino acid transport protein</fullName>
    </submittedName>
</protein>
<gene>
    <name evidence="1" type="ORF">DFP99_1092</name>
</gene>
<organism evidence="1 2">
    <name type="scientific">Weissella soli</name>
    <dbReference type="NCBI Taxonomy" id="155866"/>
    <lineage>
        <taxon>Bacteria</taxon>
        <taxon>Bacillati</taxon>
        <taxon>Bacillota</taxon>
        <taxon>Bacilli</taxon>
        <taxon>Lactobacillales</taxon>
        <taxon>Lactobacillaceae</taxon>
        <taxon>Weissella</taxon>
    </lineage>
</organism>
<reference evidence="1 2" key="1">
    <citation type="submission" date="2018-07" db="EMBL/GenBank/DDBJ databases">
        <title>Genomic Encyclopedia of Type Strains, Phase III (KMG-III): the genomes of soil and plant-associated and newly described type strains.</title>
        <authorList>
            <person name="Whitman W."/>
        </authorList>
    </citation>
    <scope>NUCLEOTIDE SEQUENCE [LARGE SCALE GENOMIC DNA]</scope>
    <source>
        <strain evidence="1 2">CECT 7031</strain>
    </source>
</reference>
<name>A0A288QPJ3_9LACO</name>
<dbReference type="EMBL" id="QRAS01000002">
    <property type="protein sequence ID" value="RDL06703.1"/>
    <property type="molecule type" value="Genomic_DNA"/>
</dbReference>
<comment type="caution">
    <text evidence="1">The sequence shown here is derived from an EMBL/GenBank/DDBJ whole genome shotgun (WGS) entry which is preliminary data.</text>
</comment>
<proteinExistence type="predicted"/>